<evidence type="ECO:0000313" key="2">
    <source>
        <dbReference type="EMBL" id="KAL1374387.1"/>
    </source>
</evidence>
<feature type="compositionally biased region" description="Low complexity" evidence="1">
    <location>
        <begin position="7"/>
        <end position="21"/>
    </location>
</feature>
<dbReference type="EMBL" id="JBEHCU010013393">
    <property type="protein sequence ID" value="KAL1374387.1"/>
    <property type="molecule type" value="Genomic_DNA"/>
</dbReference>
<reference evidence="2 3" key="1">
    <citation type="submission" date="2024-05" db="EMBL/GenBank/DDBJ databases">
        <title>Culex pipiens pipiens assembly and annotation.</title>
        <authorList>
            <person name="Alout H."/>
            <person name="Durand T."/>
        </authorList>
    </citation>
    <scope>NUCLEOTIDE SEQUENCE [LARGE SCALE GENOMIC DNA]</scope>
    <source>
        <strain evidence="2">HA-2024</strain>
        <tissue evidence="2">Whole body</tissue>
    </source>
</reference>
<evidence type="ECO:0000313" key="3">
    <source>
        <dbReference type="Proteomes" id="UP001562425"/>
    </source>
</evidence>
<feature type="non-terminal residue" evidence="2">
    <location>
        <position position="49"/>
    </location>
</feature>
<feature type="non-terminal residue" evidence="2">
    <location>
        <position position="1"/>
    </location>
</feature>
<protein>
    <submittedName>
        <fullName evidence="2">Uncharacterized protein</fullName>
    </submittedName>
</protein>
<evidence type="ECO:0000256" key="1">
    <source>
        <dbReference type="SAM" id="MobiDB-lite"/>
    </source>
</evidence>
<comment type="caution">
    <text evidence="2">The sequence shown here is derived from an EMBL/GenBank/DDBJ whole genome shotgun (WGS) entry which is preliminary data.</text>
</comment>
<feature type="compositionally biased region" description="Basic and acidic residues" evidence="1">
    <location>
        <begin position="22"/>
        <end position="37"/>
    </location>
</feature>
<feature type="region of interest" description="Disordered" evidence="1">
    <location>
        <begin position="1"/>
        <end position="49"/>
    </location>
</feature>
<dbReference type="Proteomes" id="UP001562425">
    <property type="component" value="Unassembled WGS sequence"/>
</dbReference>
<name>A0ABD1CDX0_CULPP</name>
<sequence>SNDSGRAAVHPAAAPALGAPVGERRRERDPAEADGRLQEALAGSQKQNP</sequence>
<gene>
    <name evidence="2" type="ORF">pipiens_000084</name>
</gene>
<dbReference type="AlphaFoldDB" id="A0ABD1CDX0"/>
<keyword evidence="3" id="KW-1185">Reference proteome</keyword>
<organism evidence="2 3">
    <name type="scientific">Culex pipiens pipiens</name>
    <name type="common">Northern house mosquito</name>
    <dbReference type="NCBI Taxonomy" id="38569"/>
    <lineage>
        <taxon>Eukaryota</taxon>
        <taxon>Metazoa</taxon>
        <taxon>Ecdysozoa</taxon>
        <taxon>Arthropoda</taxon>
        <taxon>Hexapoda</taxon>
        <taxon>Insecta</taxon>
        <taxon>Pterygota</taxon>
        <taxon>Neoptera</taxon>
        <taxon>Endopterygota</taxon>
        <taxon>Diptera</taxon>
        <taxon>Nematocera</taxon>
        <taxon>Culicoidea</taxon>
        <taxon>Culicidae</taxon>
        <taxon>Culicinae</taxon>
        <taxon>Culicini</taxon>
        <taxon>Culex</taxon>
        <taxon>Culex</taxon>
    </lineage>
</organism>
<proteinExistence type="predicted"/>
<accession>A0ABD1CDX0</accession>